<organism evidence="3 4">
    <name type="scientific">Aspergillus pseudoustus</name>
    <dbReference type="NCBI Taxonomy" id="1810923"/>
    <lineage>
        <taxon>Eukaryota</taxon>
        <taxon>Fungi</taxon>
        <taxon>Dikarya</taxon>
        <taxon>Ascomycota</taxon>
        <taxon>Pezizomycotina</taxon>
        <taxon>Eurotiomycetes</taxon>
        <taxon>Eurotiomycetidae</taxon>
        <taxon>Eurotiales</taxon>
        <taxon>Aspergillaceae</taxon>
        <taxon>Aspergillus</taxon>
        <taxon>Aspergillus subgen. Nidulantes</taxon>
    </lineage>
</organism>
<dbReference type="PANTHER" id="PTHR35395:SF1">
    <property type="entry name" value="DUF6536 DOMAIN-CONTAINING PROTEIN"/>
    <property type="match status" value="1"/>
</dbReference>
<feature type="domain" description="DUF6536" evidence="2">
    <location>
        <begin position="51"/>
        <end position="205"/>
    </location>
</feature>
<dbReference type="Proteomes" id="UP001610446">
    <property type="component" value="Unassembled WGS sequence"/>
</dbReference>
<evidence type="ECO:0000256" key="1">
    <source>
        <dbReference type="SAM" id="Phobius"/>
    </source>
</evidence>
<comment type="caution">
    <text evidence="3">The sequence shown here is derived from an EMBL/GenBank/DDBJ whole genome shotgun (WGS) entry which is preliminary data.</text>
</comment>
<feature type="transmembrane region" description="Helical" evidence="1">
    <location>
        <begin position="108"/>
        <end position="128"/>
    </location>
</feature>
<keyword evidence="4" id="KW-1185">Reference proteome</keyword>
<name>A0ABR4K993_9EURO</name>
<dbReference type="EMBL" id="JBFXLU010000047">
    <property type="protein sequence ID" value="KAL2848856.1"/>
    <property type="molecule type" value="Genomic_DNA"/>
</dbReference>
<protein>
    <recommendedName>
        <fullName evidence="2">DUF6536 domain-containing protein</fullName>
    </recommendedName>
</protein>
<accession>A0ABR4K993</accession>
<feature type="transmembrane region" description="Helical" evidence="1">
    <location>
        <begin position="57"/>
        <end position="81"/>
    </location>
</feature>
<evidence type="ECO:0000313" key="3">
    <source>
        <dbReference type="EMBL" id="KAL2848856.1"/>
    </source>
</evidence>
<evidence type="ECO:0000259" key="2">
    <source>
        <dbReference type="Pfam" id="PF20163"/>
    </source>
</evidence>
<gene>
    <name evidence="3" type="ORF">BJY01DRAFT_246232</name>
</gene>
<evidence type="ECO:0000313" key="4">
    <source>
        <dbReference type="Proteomes" id="UP001610446"/>
    </source>
</evidence>
<feature type="transmembrane region" description="Helical" evidence="1">
    <location>
        <begin position="712"/>
        <end position="734"/>
    </location>
</feature>
<feature type="transmembrane region" description="Helical" evidence="1">
    <location>
        <begin position="544"/>
        <end position="562"/>
    </location>
</feature>
<feature type="transmembrane region" description="Helical" evidence="1">
    <location>
        <begin position="604"/>
        <end position="623"/>
    </location>
</feature>
<sequence length="826" mass="89925">MTLWANEHTGLDDPNWPAESIPLTPVAPPMKSGAAVETAMSAGPGQTTRRWIKGVMLCTWIVLAVLLANSLLTIIAAAVAYSKEKGQGFGYATLYQGRCSVAKNWTTGIHLLINILSTIILGASNYCLQCLSAPSRSEVDKAHAKRTWLNIGVSSIFDLLVHGRGRRRYLAFTLLATSLPIHLIYNSAVYYSVAPAEYKVVITETSNPIWTTLVTSSHISEGAACVENNVGMSTSMLLATMNADTAIQHMSASECFDHFASDYVYGERALFLMTNESIAGRYPAAYVDIGGRAQGYEGKNVNAYSWMCGHECRYADEAQYTLGDWSIGGIPWLTARFELVVGTSTGPQSLSGDELQPGLYLGDTADTRRLWNLLSQGPSTEDLRADLDNGLLWEDSDWAEHVLIVGREFRCEDHHAVSRNYIIDHCLAILTTEACRLVFSPLICLVVIGCNVIKLTCMFLTARDDRDEIFLTVGDAIASFLRHPDPSTKGACLLSRDEASQGAHGWRRGGDTNKLDYLPGVNRGVPQQLPRRKLYMQAISGKRWFTTLLICASILGASSYLLSKGLADFREYGSGNLWTAGLGGTETSTTLIEDLFRPRTTSNIFGLILLANTPQLLVSIAYFQYNALLTGMLAAAEYNTYGVNCKPLRVSWPTTGSAQRSTYYLSLPYRYSLPLLAASATLHWLISQSFFFVEIITAALDPADIVKVVTCGYSPAAIIFAIMLGSLLVIAVVGMGMRLFPSPMPLAAQCSAAISAACHPLTGEGNHALEPVRWGEEVTVDGGLSGNSSSRDLLGQDGNEMDMPRVFHCSFTSAEVDVPTTGRLYL</sequence>
<dbReference type="InterPro" id="IPR046623">
    <property type="entry name" value="DUF6536"/>
</dbReference>
<proteinExistence type="predicted"/>
<dbReference type="Pfam" id="PF20163">
    <property type="entry name" value="DUF6536"/>
    <property type="match status" value="1"/>
</dbReference>
<feature type="transmembrane region" description="Helical" evidence="1">
    <location>
        <begin position="169"/>
        <end position="193"/>
    </location>
</feature>
<keyword evidence="1" id="KW-0472">Membrane</keyword>
<feature type="transmembrane region" description="Helical" evidence="1">
    <location>
        <begin position="675"/>
        <end position="700"/>
    </location>
</feature>
<dbReference type="PANTHER" id="PTHR35395">
    <property type="entry name" value="DUF6536 DOMAIN-CONTAINING PROTEIN"/>
    <property type="match status" value="1"/>
</dbReference>
<reference evidence="3 4" key="1">
    <citation type="submission" date="2024-07" db="EMBL/GenBank/DDBJ databases">
        <title>Section-level genome sequencing and comparative genomics of Aspergillus sections Usti and Cavernicolus.</title>
        <authorList>
            <consortium name="Lawrence Berkeley National Laboratory"/>
            <person name="Nybo J.L."/>
            <person name="Vesth T.C."/>
            <person name="Theobald S."/>
            <person name="Frisvad J.C."/>
            <person name="Larsen T.O."/>
            <person name="Kjaerboelling I."/>
            <person name="Rothschild-Mancinelli K."/>
            <person name="Lyhne E.K."/>
            <person name="Kogle M.E."/>
            <person name="Barry K."/>
            <person name="Clum A."/>
            <person name="Na H."/>
            <person name="Ledsgaard L."/>
            <person name="Lin J."/>
            <person name="Lipzen A."/>
            <person name="Kuo A."/>
            <person name="Riley R."/>
            <person name="Mondo S."/>
            <person name="Labutti K."/>
            <person name="Haridas S."/>
            <person name="Pangalinan J."/>
            <person name="Salamov A.A."/>
            <person name="Simmons B.A."/>
            <person name="Magnuson J.K."/>
            <person name="Chen J."/>
            <person name="Drula E."/>
            <person name="Henrissat B."/>
            <person name="Wiebenga A."/>
            <person name="Lubbers R.J."/>
            <person name="Gomes A.C."/>
            <person name="Makela M.R."/>
            <person name="Stajich J."/>
            <person name="Grigoriev I.V."/>
            <person name="Mortensen U.H."/>
            <person name="De Vries R.P."/>
            <person name="Baker S.E."/>
            <person name="Andersen M.R."/>
        </authorList>
    </citation>
    <scope>NUCLEOTIDE SEQUENCE [LARGE SCALE GENOMIC DNA]</scope>
    <source>
        <strain evidence="3 4">CBS 123904</strain>
    </source>
</reference>
<keyword evidence="1" id="KW-0812">Transmembrane</keyword>
<keyword evidence="1" id="KW-1133">Transmembrane helix</keyword>